<proteinExistence type="predicted"/>
<dbReference type="PhylomeDB" id="T1IVN2"/>
<accession>T1IVN2</accession>
<dbReference type="PANTHER" id="PTHR23157:SF24">
    <property type="entry name" value="GOLGIN SUBFAMILY A MEMBER 1"/>
    <property type="match status" value="1"/>
</dbReference>
<dbReference type="InterPro" id="IPR051952">
    <property type="entry name" value="Golgi-autophagy_related"/>
</dbReference>
<sequence length="707" mass="81723">MFAKLKKKIEEEAQTELTKSYQTTSATSSPNSVRKLGGRRPSASSTDSRESKPSLETSEDAVSVLRHKTEQLKRFETRLQEYYNALQQQLDLKAKLEEELEKQKLLTVTSVEKTEQECEAKIKTVTTEKLELEKKLNSAKMLNNSIIEKQQNIDELEGFQTQEMAKVKHLFLNCQQELQAKDEKISQLNSELEVTKSSVTRLESENKVFQNQLDKEEIEREKLKENYEDGLKTIGDLKETKDSLDEQVSKLKEELQETSSKYYRAEEKLAELRDKNDSINHSHELLVESTNKMVEEKSCFITHLEERVQTLEQRLADTNLNGDDQLNAVFAERDNLEKKLEESRQHLKIMLESELQIIRSTKENSEKDFNAALEKLKNEILAMEKKSQSDKNNYEKEINELAAMHREGREEIENLRTVNMELKDNEVKQSKVIEDLVKSSENATSEKTQIEKVMEEFKMALTAEKSDTEKLKVVLSEKEKELSQLSKNLVEENQTNERVNVKLKESGNEIINLQSLLETTEKEKQQFKEELLKSAELSQGAAEKSVKILELNKSAAALENELLERNKIIKLQQQRLSDMKKTLQRELKMQAVDVNNGDFLSDSNSRGSMIPKDANQAELMHKLQNLDTEPMLEDINFRYLKHVVLKFMTSREYESQHLIKAISVLLHFTPEEEGLIRDTLEWKMSWFGSKPKPKFGAGQMSKTISTT</sequence>
<evidence type="ECO:0000256" key="4">
    <source>
        <dbReference type="ARBA" id="ARBA00022553"/>
    </source>
</evidence>
<dbReference type="SMART" id="SM00755">
    <property type="entry name" value="Grip"/>
    <property type="match status" value="1"/>
</dbReference>
<comment type="subcellular location">
    <subcellularLocation>
        <location evidence="2">Cytoplasmic vesicle</location>
        <location evidence="2">Secretory vesicle</location>
        <location evidence="2">Acrosome</location>
    </subcellularLocation>
    <subcellularLocation>
        <location evidence="3">Golgi apparatus membrane</location>
        <topology evidence="3">Peripheral membrane protein</topology>
    </subcellularLocation>
    <subcellularLocation>
        <location evidence="1">Golgi apparatus</location>
        <location evidence="1">trans-Golgi network membrane</location>
    </subcellularLocation>
</comment>
<dbReference type="EnsemblMetazoa" id="SMAR005233-RA">
    <property type="protein sequence ID" value="SMAR005233-PA"/>
    <property type="gene ID" value="SMAR005233"/>
</dbReference>
<keyword evidence="5" id="KW-0013">ADP-ribosylation</keyword>
<dbReference type="PROSITE" id="PS50913">
    <property type="entry name" value="GRIP"/>
    <property type="match status" value="1"/>
</dbReference>
<keyword evidence="18" id="KW-1185">Reference proteome</keyword>
<evidence type="ECO:0000256" key="10">
    <source>
        <dbReference type="ARBA" id="ARBA00070165"/>
    </source>
</evidence>
<evidence type="ECO:0000256" key="13">
    <source>
        <dbReference type="ARBA" id="ARBA00093537"/>
    </source>
</evidence>
<feature type="domain" description="GRIP" evidence="16">
    <location>
        <begin position="630"/>
        <end position="679"/>
    </location>
</feature>
<reference evidence="18" key="1">
    <citation type="submission" date="2011-05" db="EMBL/GenBank/DDBJ databases">
        <authorList>
            <person name="Richards S.R."/>
            <person name="Qu J."/>
            <person name="Jiang H."/>
            <person name="Jhangiani S.N."/>
            <person name="Agravi P."/>
            <person name="Goodspeed R."/>
            <person name="Gross S."/>
            <person name="Mandapat C."/>
            <person name="Jackson L."/>
            <person name="Mathew T."/>
            <person name="Pu L."/>
            <person name="Thornton R."/>
            <person name="Saada N."/>
            <person name="Wilczek-Boney K.B."/>
            <person name="Lee S."/>
            <person name="Kovar C."/>
            <person name="Wu Y."/>
            <person name="Scherer S.E."/>
            <person name="Worley K.C."/>
            <person name="Muzny D.M."/>
            <person name="Gibbs R."/>
        </authorList>
    </citation>
    <scope>NUCLEOTIDE SEQUENCE</scope>
    <source>
        <strain evidence="18">Brora</strain>
    </source>
</reference>
<evidence type="ECO:0000313" key="18">
    <source>
        <dbReference type="Proteomes" id="UP000014500"/>
    </source>
</evidence>
<evidence type="ECO:0000256" key="8">
    <source>
        <dbReference type="ARBA" id="ARBA00023136"/>
    </source>
</evidence>
<keyword evidence="7 14" id="KW-0175">Coiled coil</keyword>
<evidence type="ECO:0000256" key="6">
    <source>
        <dbReference type="ARBA" id="ARBA00023034"/>
    </source>
</evidence>
<dbReference type="InterPro" id="IPR000237">
    <property type="entry name" value="GRIP_dom"/>
</dbReference>
<dbReference type="HOGENOM" id="CLU_022663_0_0_1"/>
<dbReference type="GO" id="GO:0001669">
    <property type="term" value="C:acrosomal vesicle"/>
    <property type="evidence" value="ECO:0007669"/>
    <property type="project" value="UniProtKB-SubCell"/>
</dbReference>
<evidence type="ECO:0000256" key="12">
    <source>
        <dbReference type="ARBA" id="ARBA00093371"/>
    </source>
</evidence>
<evidence type="ECO:0000256" key="7">
    <source>
        <dbReference type="ARBA" id="ARBA00023054"/>
    </source>
</evidence>
<dbReference type="eggNOG" id="KOG0992">
    <property type="taxonomic scope" value="Eukaryota"/>
</dbReference>
<reference evidence="17" key="2">
    <citation type="submission" date="2015-02" db="UniProtKB">
        <authorList>
            <consortium name="EnsemblMetazoa"/>
        </authorList>
    </citation>
    <scope>IDENTIFICATION</scope>
</reference>
<feature type="coiled-coil region" evidence="14">
    <location>
        <begin position="301"/>
        <end position="425"/>
    </location>
</feature>
<keyword evidence="9" id="KW-0968">Cytoplasmic vesicle</keyword>
<dbReference type="Gene3D" id="1.10.220.60">
    <property type="entry name" value="GRIP domain"/>
    <property type="match status" value="1"/>
</dbReference>
<feature type="coiled-coil region" evidence="14">
    <location>
        <begin position="65"/>
        <end position="135"/>
    </location>
</feature>
<protein>
    <recommendedName>
        <fullName evidence="10">Golgin subfamily A member 1</fullName>
    </recommendedName>
    <alternativeName>
        <fullName evidence="11">Golgin-97</fullName>
    </alternativeName>
</protein>
<dbReference type="FunFam" id="1.10.220.60:FF:000002">
    <property type="entry name" value="Golgin subfamily A member 1"/>
    <property type="match status" value="1"/>
</dbReference>
<evidence type="ECO:0000259" key="16">
    <source>
        <dbReference type="PROSITE" id="PS50913"/>
    </source>
</evidence>
<dbReference type="Proteomes" id="UP000014500">
    <property type="component" value="Unassembled WGS sequence"/>
</dbReference>
<keyword evidence="8" id="KW-0472">Membrane</keyword>
<feature type="coiled-coil region" evidence="14">
    <location>
        <begin position="171"/>
        <end position="275"/>
    </location>
</feature>
<dbReference type="EMBL" id="JH431588">
    <property type="status" value="NOT_ANNOTATED_CDS"/>
    <property type="molecule type" value="Genomic_DNA"/>
</dbReference>
<evidence type="ECO:0000256" key="11">
    <source>
        <dbReference type="ARBA" id="ARBA00078935"/>
    </source>
</evidence>
<name>T1IVN2_STRMM</name>
<dbReference type="OMA" id="GNCIIMD"/>
<dbReference type="STRING" id="126957.T1IVN2"/>
<evidence type="ECO:0000256" key="15">
    <source>
        <dbReference type="SAM" id="MobiDB-lite"/>
    </source>
</evidence>
<evidence type="ECO:0000256" key="1">
    <source>
        <dbReference type="ARBA" id="ARBA00004198"/>
    </source>
</evidence>
<dbReference type="AlphaFoldDB" id="T1IVN2"/>
<dbReference type="PANTHER" id="PTHR23157">
    <property type="entry name" value="GRIP AND COILED-COIL DOMAIN-CONTAINING PROTEIN 1"/>
    <property type="match status" value="1"/>
</dbReference>
<evidence type="ECO:0000256" key="9">
    <source>
        <dbReference type="ARBA" id="ARBA00023329"/>
    </source>
</evidence>
<comment type="subunit">
    <text evidence="13">Interacts with RAB6A. Directly interacts with TBC1D23. Interacts with FAM91A1; this interaction may be mediated by TBC1D23. Interacts with ARL1; this interaction recruits Golgin-97/GOLGA1 onto the Golgi apparatus.</text>
</comment>
<feature type="region of interest" description="Disordered" evidence="15">
    <location>
        <begin position="15"/>
        <end position="62"/>
    </location>
</feature>
<dbReference type="Pfam" id="PF01465">
    <property type="entry name" value="GRIP"/>
    <property type="match status" value="1"/>
</dbReference>
<comment type="function">
    <text evidence="12">Involved in vesicular trafficking at the Golgi apparatus level. Involved in endosome-to-Golgi trafficking. Mechanistically, captures transport vesicles arriving from endosomes via the protein TBC1D23. Recognized vesicles are then tethered to the trans-Golgi before subsequent SNARE engagement and vesicle fusion. Selectively regulates E-cadherin transport from the trans-Golgi network in tubulovesicular carriers.</text>
</comment>
<dbReference type="GO" id="GO:0000139">
    <property type="term" value="C:Golgi membrane"/>
    <property type="evidence" value="ECO:0007669"/>
    <property type="project" value="UniProtKB-SubCell"/>
</dbReference>
<keyword evidence="4" id="KW-0597">Phosphoprotein</keyword>
<evidence type="ECO:0000256" key="14">
    <source>
        <dbReference type="SAM" id="Coils"/>
    </source>
</evidence>
<evidence type="ECO:0000256" key="2">
    <source>
        <dbReference type="ARBA" id="ARBA00004218"/>
    </source>
</evidence>
<evidence type="ECO:0000256" key="3">
    <source>
        <dbReference type="ARBA" id="ARBA00004395"/>
    </source>
</evidence>
<feature type="compositionally biased region" description="Polar residues" evidence="15">
    <location>
        <begin position="15"/>
        <end position="32"/>
    </location>
</feature>
<evidence type="ECO:0000256" key="5">
    <source>
        <dbReference type="ARBA" id="ARBA00022765"/>
    </source>
</evidence>
<feature type="coiled-coil region" evidence="14">
    <location>
        <begin position="468"/>
        <end position="566"/>
    </location>
</feature>
<organism evidence="17 18">
    <name type="scientific">Strigamia maritima</name>
    <name type="common">European centipede</name>
    <name type="synonym">Geophilus maritimus</name>
    <dbReference type="NCBI Taxonomy" id="126957"/>
    <lineage>
        <taxon>Eukaryota</taxon>
        <taxon>Metazoa</taxon>
        <taxon>Ecdysozoa</taxon>
        <taxon>Arthropoda</taxon>
        <taxon>Myriapoda</taxon>
        <taxon>Chilopoda</taxon>
        <taxon>Pleurostigmophora</taxon>
        <taxon>Geophilomorpha</taxon>
        <taxon>Linotaeniidae</taxon>
        <taxon>Strigamia</taxon>
    </lineage>
</organism>
<dbReference type="GO" id="GO:0005802">
    <property type="term" value="C:trans-Golgi network"/>
    <property type="evidence" value="ECO:0007669"/>
    <property type="project" value="UniProtKB-ARBA"/>
</dbReference>
<evidence type="ECO:0000313" key="17">
    <source>
        <dbReference type="EnsemblMetazoa" id="SMAR005233-PA"/>
    </source>
</evidence>
<keyword evidence="6" id="KW-0333">Golgi apparatus</keyword>